<dbReference type="PANTHER" id="PTHR43701:SF12">
    <property type="entry name" value="MEMBRANE TRANSPORTER PROTEIN YTNM-RELATED"/>
    <property type="match status" value="1"/>
</dbReference>
<accession>A0A6N7IR23</accession>
<dbReference type="EMBL" id="WHYR01000022">
    <property type="protein sequence ID" value="MQL52482.1"/>
    <property type="molecule type" value="Genomic_DNA"/>
</dbReference>
<reference evidence="7 8" key="1">
    <citation type="submission" date="2019-10" db="EMBL/GenBank/DDBJ databases">
        <title>Comparative genomics of sulfur disproportionating microorganisms.</title>
        <authorList>
            <person name="Ward L.M."/>
            <person name="Bertran E."/>
            <person name="Johnston D."/>
        </authorList>
    </citation>
    <scope>NUCLEOTIDE SEQUENCE [LARGE SCALE GENOMIC DNA]</scope>
    <source>
        <strain evidence="7 8">DSM 14055</strain>
    </source>
</reference>
<dbReference type="InterPro" id="IPR002781">
    <property type="entry name" value="TM_pro_TauE-like"/>
</dbReference>
<dbReference type="Proteomes" id="UP000441717">
    <property type="component" value="Unassembled WGS sequence"/>
</dbReference>
<feature type="transmembrane region" description="Helical" evidence="6">
    <location>
        <begin position="202"/>
        <end position="222"/>
    </location>
</feature>
<comment type="subcellular location">
    <subcellularLocation>
        <location evidence="6">Cell membrane</location>
        <topology evidence="6">Multi-pass membrane protein</topology>
    </subcellularLocation>
    <subcellularLocation>
        <location evidence="1">Membrane</location>
        <topology evidence="1">Multi-pass membrane protein</topology>
    </subcellularLocation>
</comment>
<keyword evidence="4 6" id="KW-1133">Transmembrane helix</keyword>
<feature type="transmembrane region" description="Helical" evidence="6">
    <location>
        <begin position="170"/>
        <end position="190"/>
    </location>
</feature>
<dbReference type="Pfam" id="PF01925">
    <property type="entry name" value="TauE"/>
    <property type="match status" value="1"/>
</dbReference>
<organism evidence="7 8">
    <name type="scientific">Desulfofundulus thermobenzoicus</name>
    <dbReference type="NCBI Taxonomy" id="29376"/>
    <lineage>
        <taxon>Bacteria</taxon>
        <taxon>Bacillati</taxon>
        <taxon>Bacillota</taxon>
        <taxon>Clostridia</taxon>
        <taxon>Eubacteriales</taxon>
        <taxon>Peptococcaceae</taxon>
        <taxon>Desulfofundulus</taxon>
    </lineage>
</organism>
<dbReference type="PANTHER" id="PTHR43701">
    <property type="entry name" value="MEMBRANE TRANSPORTER PROTEIN MJ0441-RELATED"/>
    <property type="match status" value="1"/>
</dbReference>
<evidence type="ECO:0000256" key="4">
    <source>
        <dbReference type="ARBA" id="ARBA00022989"/>
    </source>
</evidence>
<evidence type="ECO:0000313" key="7">
    <source>
        <dbReference type="EMBL" id="MQL52482.1"/>
    </source>
</evidence>
<keyword evidence="3 6" id="KW-0812">Transmembrane</keyword>
<name>A0A6N7IR23_9FIRM</name>
<comment type="similarity">
    <text evidence="2 6">Belongs to the 4-toluene sulfonate uptake permease (TSUP) (TC 2.A.102) family.</text>
</comment>
<protein>
    <recommendedName>
        <fullName evidence="6">Probable membrane transporter protein</fullName>
    </recommendedName>
</protein>
<dbReference type="RefSeq" id="WP_152946614.1">
    <property type="nucleotide sequence ID" value="NZ_WHYR01000022.1"/>
</dbReference>
<evidence type="ECO:0000256" key="1">
    <source>
        <dbReference type="ARBA" id="ARBA00004141"/>
    </source>
</evidence>
<comment type="caution">
    <text evidence="7">The sequence shown here is derived from an EMBL/GenBank/DDBJ whole genome shotgun (WGS) entry which is preliminary data.</text>
</comment>
<feature type="transmembrane region" description="Helical" evidence="6">
    <location>
        <begin position="82"/>
        <end position="101"/>
    </location>
</feature>
<feature type="transmembrane region" description="Helical" evidence="6">
    <location>
        <begin position="113"/>
        <end position="131"/>
    </location>
</feature>
<evidence type="ECO:0000256" key="6">
    <source>
        <dbReference type="RuleBase" id="RU363041"/>
    </source>
</evidence>
<dbReference type="AlphaFoldDB" id="A0A6N7IR23"/>
<feature type="transmembrane region" description="Helical" evidence="6">
    <location>
        <begin position="242"/>
        <end position="262"/>
    </location>
</feature>
<dbReference type="GO" id="GO:0005886">
    <property type="term" value="C:plasma membrane"/>
    <property type="evidence" value="ECO:0007669"/>
    <property type="project" value="UniProtKB-SubCell"/>
</dbReference>
<feature type="transmembrane region" description="Helical" evidence="6">
    <location>
        <begin position="12"/>
        <end position="39"/>
    </location>
</feature>
<feature type="transmembrane region" description="Helical" evidence="6">
    <location>
        <begin position="274"/>
        <end position="300"/>
    </location>
</feature>
<evidence type="ECO:0000313" key="8">
    <source>
        <dbReference type="Proteomes" id="UP000441717"/>
    </source>
</evidence>
<keyword evidence="5 6" id="KW-0472">Membrane</keyword>
<dbReference type="InterPro" id="IPR051598">
    <property type="entry name" value="TSUP/Inactive_protease-like"/>
</dbReference>
<proteinExistence type="inferred from homology"/>
<evidence type="ECO:0000256" key="5">
    <source>
        <dbReference type="ARBA" id="ARBA00023136"/>
    </source>
</evidence>
<dbReference type="OrthoDB" id="9780109at2"/>
<gene>
    <name evidence="7" type="ORF">GFC01_09445</name>
</gene>
<evidence type="ECO:0000256" key="2">
    <source>
        <dbReference type="ARBA" id="ARBA00009142"/>
    </source>
</evidence>
<sequence length="307" mass="31989">MSIYLAVAGMSVNVFLIMGLGALVGVLSGLFGVGGGFLLTPLLMMVGIPPAVAAASDSNQIVAASCSGAIAHKRLGNVDMKMGITFLIGGIMGGTVGAQLVKVLRGFGNYDFAVKLIYVVVLALIGGFMFIESLNALRGKVKVSDPAKPSKFKRFLASLPLQTDFPVSGIRAYIIFVVGLGFLVGLLAALMGVGGGFITVPAMIYLLGMPTMAAIGTDLFQIVFTSMNVTFQQAITNHTVDVVLAVLLFCGSTIGAQIGARFSKRFKGEQLRVLLSLIVLMVMVKMFVDLVTVPVSFIGLTTGGGGH</sequence>
<keyword evidence="6" id="KW-1003">Cell membrane</keyword>
<keyword evidence="8" id="KW-1185">Reference proteome</keyword>
<evidence type="ECO:0000256" key="3">
    <source>
        <dbReference type="ARBA" id="ARBA00022692"/>
    </source>
</evidence>